<dbReference type="PROSITE" id="PS51197">
    <property type="entry name" value="HTH_RRF2_2"/>
    <property type="match status" value="1"/>
</dbReference>
<sequence>MNLEFNIAVHVLSFLTKHSEEQFNSQDLAELTCLNPVQLRRVTTTLNNQQYIDSIRGKGGGYRANAHTPTITLDTLYQLFVLDKLPTQRIFTGSEESHCTISRNIATTMNKYKEQETALALNFYRNLTINDVIKNTLQEDTSNDTF</sequence>
<dbReference type="PANTHER" id="PTHR33221">
    <property type="entry name" value="WINGED HELIX-TURN-HELIX TRANSCRIPTIONAL REGULATOR, RRF2 FAMILY"/>
    <property type="match status" value="1"/>
</dbReference>
<proteinExistence type="predicted"/>
<dbReference type="RefSeq" id="WP_033079586.1">
    <property type="nucleotide sequence ID" value="NZ_CAJCGE010000051.1"/>
</dbReference>
<name>A0A7Z1N532_STAHA</name>
<organism evidence="2 3">
    <name type="scientific">Staphylococcus haemolyticus</name>
    <dbReference type="NCBI Taxonomy" id="1283"/>
    <lineage>
        <taxon>Bacteria</taxon>
        <taxon>Bacillati</taxon>
        <taxon>Bacillota</taxon>
        <taxon>Bacilli</taxon>
        <taxon>Bacillales</taxon>
        <taxon>Staphylococcaceae</taxon>
        <taxon>Staphylococcus</taxon>
    </lineage>
</organism>
<dbReference type="Pfam" id="PF02082">
    <property type="entry name" value="Rrf2"/>
    <property type="match status" value="1"/>
</dbReference>
<dbReference type="PANTHER" id="PTHR33221:SF15">
    <property type="entry name" value="HTH-TYPE TRANSCRIPTIONAL REGULATOR YWGB-RELATED"/>
    <property type="match status" value="1"/>
</dbReference>
<gene>
    <name evidence="1" type="primary">hypR</name>
    <name evidence="2" type="ORF">CV019_05400</name>
    <name evidence="1" type="ORF">RO950_11825</name>
</gene>
<dbReference type="Gene3D" id="1.10.10.10">
    <property type="entry name" value="Winged helix-like DNA-binding domain superfamily/Winged helix DNA-binding domain"/>
    <property type="match status" value="1"/>
</dbReference>
<evidence type="ECO:0000313" key="2">
    <source>
        <dbReference type="EMBL" id="PPJ75625.1"/>
    </source>
</evidence>
<dbReference type="AlphaFoldDB" id="A0A7Z1N532"/>
<evidence type="ECO:0000313" key="3">
    <source>
        <dbReference type="Proteomes" id="UP000238153"/>
    </source>
</evidence>
<dbReference type="Proteomes" id="UP000238153">
    <property type="component" value="Unassembled WGS sequence"/>
</dbReference>
<dbReference type="InterPro" id="IPR036388">
    <property type="entry name" value="WH-like_DNA-bd_sf"/>
</dbReference>
<reference evidence="1 4" key="2">
    <citation type="submission" date="2023-08" db="EMBL/GenBank/DDBJ databases">
        <title>Genomic surveillance of Staphylococcus haemolyticus neonatal outbreak in southern France.</title>
        <authorList>
            <person name="Magnan C."/>
            <person name="Morsli M."/>
            <person name="Thiery B."/>
            <person name="Salipante F."/>
            <person name="Attar J."/>
            <person name="Massimo D.M."/>
            <person name="Ory J."/>
            <person name="Pantel A."/>
            <person name="Lavigne J.-P."/>
        </authorList>
    </citation>
    <scope>NUCLEOTIDE SEQUENCE [LARGE SCALE GENOMIC DNA]</scope>
    <source>
        <strain evidence="1 4">NSH026</strain>
    </source>
</reference>
<comment type="caution">
    <text evidence="2">The sequence shown here is derived from an EMBL/GenBank/DDBJ whole genome shotgun (WGS) entry which is preliminary data.</text>
</comment>
<dbReference type="InterPro" id="IPR000944">
    <property type="entry name" value="Tscrpt_reg_Rrf2"/>
</dbReference>
<dbReference type="SUPFAM" id="SSF46785">
    <property type="entry name" value="Winged helix' DNA-binding domain"/>
    <property type="match status" value="1"/>
</dbReference>
<evidence type="ECO:0000313" key="4">
    <source>
        <dbReference type="Proteomes" id="UP001269271"/>
    </source>
</evidence>
<dbReference type="KEGG" id="shh:ShL2_02189"/>
<dbReference type="InterPro" id="IPR036390">
    <property type="entry name" value="WH_DNA-bd_sf"/>
</dbReference>
<accession>A0A7Z1N532</accession>
<dbReference type="Proteomes" id="UP001269271">
    <property type="component" value="Unassembled WGS sequence"/>
</dbReference>
<keyword evidence="4" id="KW-1185">Reference proteome</keyword>
<evidence type="ECO:0000313" key="1">
    <source>
        <dbReference type="EMBL" id="MDT4287657.1"/>
    </source>
</evidence>
<protein>
    <submittedName>
        <fullName evidence="1">Redox-sensitive transcriptional regulator HypR</fullName>
    </submittedName>
    <submittedName>
        <fullName evidence="2">Rrf2 family transcriptional regulator</fullName>
    </submittedName>
</protein>
<dbReference type="GO" id="GO:0005829">
    <property type="term" value="C:cytosol"/>
    <property type="evidence" value="ECO:0007669"/>
    <property type="project" value="TreeGrafter"/>
</dbReference>
<dbReference type="EMBL" id="PGWX01000255">
    <property type="protein sequence ID" value="PPJ75625.1"/>
    <property type="molecule type" value="Genomic_DNA"/>
</dbReference>
<dbReference type="GO" id="GO:0003700">
    <property type="term" value="F:DNA-binding transcription factor activity"/>
    <property type="evidence" value="ECO:0007669"/>
    <property type="project" value="TreeGrafter"/>
</dbReference>
<dbReference type="EMBL" id="JAVSOO010000045">
    <property type="protein sequence ID" value="MDT4287657.1"/>
    <property type="molecule type" value="Genomic_DNA"/>
</dbReference>
<reference evidence="2 3" key="1">
    <citation type="submission" date="2017-11" db="EMBL/GenBank/DDBJ databases">
        <authorList>
            <person name="Founou R.C."/>
            <person name="Founou L."/>
            <person name="Allam M."/>
            <person name="Ismail A."/>
            <person name="Essack S.Y."/>
        </authorList>
    </citation>
    <scope>NUCLEOTIDE SEQUENCE [LARGE SCALE GENOMIC DNA]</scope>
    <source>
        <strain evidence="2 3">G811N2B1</strain>
    </source>
</reference>
<dbReference type="NCBIfam" id="NF041852">
    <property type="entry name" value="trans_reg_HypR"/>
    <property type="match status" value="1"/>
</dbReference>